<organism evidence="1 2">
    <name type="scientific">Mycobacterium leprae</name>
    <dbReference type="NCBI Taxonomy" id="1769"/>
    <lineage>
        <taxon>Bacteria</taxon>
        <taxon>Bacillati</taxon>
        <taxon>Actinomycetota</taxon>
        <taxon>Actinomycetes</taxon>
        <taxon>Mycobacteriales</taxon>
        <taxon>Mycobacteriaceae</taxon>
        <taxon>Mycobacterium</taxon>
    </lineage>
</organism>
<evidence type="ECO:0000313" key="2">
    <source>
        <dbReference type="Proteomes" id="UP000249682"/>
    </source>
</evidence>
<protein>
    <submittedName>
        <fullName evidence="1">Uncharacterized protein</fullName>
    </submittedName>
</protein>
<accession>A0AAD0P756</accession>
<name>A0AAD0P756_MYCLR</name>
<dbReference type="AlphaFoldDB" id="A0AAD0P756"/>
<gene>
    <name evidence="1" type="ORF">DIJ64_01405</name>
</gene>
<reference evidence="1 2" key="1">
    <citation type="submission" date="2018-05" db="EMBL/GenBank/DDBJ databases">
        <title>Evolution of small genomes with special reference to Mycobacterium leprae.</title>
        <authorList>
            <person name="Mohanty P.S."/>
            <person name="Bansal A.K."/>
            <person name="Gupta U.D."/>
            <person name="Naaz F."/>
            <person name="Dwivedi V.D."/>
            <person name="Singh H."/>
            <person name="Gupta G."/>
            <person name="Sharma S."/>
            <person name="Arora M."/>
        </authorList>
    </citation>
    <scope>NUCLEOTIDE SEQUENCE [LARGE SCALE GENOMIC DNA]</scope>
    <source>
        <strain evidence="1 2">MRHRU-235-G</strain>
    </source>
</reference>
<sequence>MASSKSATTAWCVGTTIPTTVPLEHTLGTVAPAVVASDVVGASGATTAGKAALANMAVPTSLGNAPLVGPGLGDHSN</sequence>
<evidence type="ECO:0000313" key="1">
    <source>
        <dbReference type="EMBL" id="AWV47229.1"/>
    </source>
</evidence>
<dbReference type="Proteomes" id="UP000249682">
    <property type="component" value="Chromosome"/>
</dbReference>
<dbReference type="EMBL" id="CP029543">
    <property type="protein sequence ID" value="AWV47229.1"/>
    <property type="molecule type" value="Genomic_DNA"/>
</dbReference>
<proteinExistence type="predicted"/>